<dbReference type="EMBL" id="MN739933">
    <property type="protein sequence ID" value="QHT78475.1"/>
    <property type="molecule type" value="Genomic_DNA"/>
</dbReference>
<name>A0A6C0HEA6_9ZZZZ</name>
<protein>
    <recommendedName>
        <fullName evidence="2">S1 motif domain-containing protein</fullName>
    </recommendedName>
</protein>
<proteinExistence type="predicted"/>
<evidence type="ECO:0000313" key="1">
    <source>
        <dbReference type="EMBL" id="QHT78475.1"/>
    </source>
</evidence>
<reference evidence="1" key="1">
    <citation type="journal article" date="2020" name="Nature">
        <title>Giant virus diversity and host interactions through global metagenomics.</title>
        <authorList>
            <person name="Schulz F."/>
            <person name="Roux S."/>
            <person name="Paez-Espino D."/>
            <person name="Jungbluth S."/>
            <person name="Walsh D.A."/>
            <person name="Denef V.J."/>
            <person name="McMahon K.D."/>
            <person name="Konstantinidis K.T."/>
            <person name="Eloe-Fadrosh E.A."/>
            <person name="Kyrpides N.C."/>
            <person name="Woyke T."/>
        </authorList>
    </citation>
    <scope>NUCLEOTIDE SEQUENCE</scope>
    <source>
        <strain evidence="1">GVMAG-M-3300023179-91</strain>
    </source>
</reference>
<accession>A0A6C0HEA6</accession>
<sequence length="193" mass="21695">MEAVAKPQQKFKRREIKLLSIYSRSLITRSIAIPITSIGKNIQQTIEKNIASEFEGKCIVEGFVKPGSSKIITYSSGMVKSTNIIFEVVFECQVCCPVEGMLIQCTAKNITKAGIRAESSEETPSPIVVFITRDHNYSMPYFSTIKENDKFNARVIGQRFELNDKYVSIIAEIVEPKEPTKKEPSKPRLVIEG</sequence>
<organism evidence="1">
    <name type="scientific">viral metagenome</name>
    <dbReference type="NCBI Taxonomy" id="1070528"/>
    <lineage>
        <taxon>unclassified sequences</taxon>
        <taxon>metagenomes</taxon>
        <taxon>organismal metagenomes</taxon>
    </lineage>
</organism>
<dbReference type="AlphaFoldDB" id="A0A6C0HEA6"/>
<evidence type="ECO:0008006" key="2">
    <source>
        <dbReference type="Google" id="ProtNLM"/>
    </source>
</evidence>